<dbReference type="EMBL" id="CAJVPW010001469">
    <property type="protein sequence ID" value="CAG8484849.1"/>
    <property type="molecule type" value="Genomic_DNA"/>
</dbReference>
<comment type="caution">
    <text evidence="1">The sequence shown here is derived from an EMBL/GenBank/DDBJ whole genome shotgun (WGS) entry which is preliminary data.</text>
</comment>
<feature type="non-terminal residue" evidence="1">
    <location>
        <position position="826"/>
    </location>
</feature>
<evidence type="ECO:0000313" key="2">
    <source>
        <dbReference type="Proteomes" id="UP000789366"/>
    </source>
</evidence>
<accession>A0ACA9KNX2</accession>
<dbReference type="Proteomes" id="UP000789366">
    <property type="component" value="Unassembled WGS sequence"/>
</dbReference>
<sequence length="826" mass="97096">MKAMNLPTQNLTLSANPEIEFLDALRLFDSLEITMTISSPKAEREYLKVLGILEPISQFHQTNIISSGKEDNEEIDYKEVLFKNKAVVVTAKENILRIVDELIWNIENRIETYIVEDSGWVYEVSEKLNFKEIQFLVKADNDTIKKFEKQNLSILVSIYRWSEKKLIPIRIASKFKVHNRCNHKEGNCQLYKLIRLLLITEEDPETGEPSQYYCLIQEKEELEKLAGYTTKHNSRLYVCDYCVSHQTHDPKIDAQHIKNCKGINTLVQRTVMSLELNKINLNFSKEYEKLSLLKHYLKGLYQALKRDSLGVDIEIMYYLANTIYCKFDAHLIFQAMGRISREKISIIPHNMKSYLTLDIENQRYIDSLQLMSRFFDSYISNLEAELCKEERFLITRENGPKGKNDLVFHKAPFLYNWFNTSEKIDATSLSPIEAFDNCLERFRKLIKGKFGLDIAHYVSLSLFAEDALYKTTEQEIELFTDDNMYLFCKKDETPDLFNKITKWKIPDNAEKGYILEVDFDYLYKLHKAHTSYPLASENIKISKEKISKCGQEIINDLKHYTKTKKLIPNLNNKKNLWMKPFMKELARSYALVKNDFEKNMYKLLGNANYRKTIENIHKYQRIDFVRPEEESKKFKKLVADLSYKSHRILAENLVDISYHQSKAKLSKPIFIDMSVLDKMVYTNTDSLILLIRTENVYKNMAEMHEHFDFSNYKLEHLIYKALKKEKIILNKKSSCYIFADGKTDRRAKEIQKVVVKKNLTHNISTIWACFKEVFDQERNARNLTFDEMCNRIEVCIQDLGGKIKTTTIKNFYNNSTSCKSFTLNDI</sequence>
<protein>
    <submittedName>
        <fullName evidence="1">17213_t:CDS:1</fullName>
    </submittedName>
</protein>
<gene>
    <name evidence="1" type="ORF">SPELUC_LOCUS2291</name>
</gene>
<feature type="non-terminal residue" evidence="1">
    <location>
        <position position="1"/>
    </location>
</feature>
<proteinExistence type="predicted"/>
<name>A0ACA9KNX2_9GLOM</name>
<keyword evidence="2" id="KW-1185">Reference proteome</keyword>
<organism evidence="1 2">
    <name type="scientific">Cetraspora pellucida</name>
    <dbReference type="NCBI Taxonomy" id="1433469"/>
    <lineage>
        <taxon>Eukaryota</taxon>
        <taxon>Fungi</taxon>
        <taxon>Fungi incertae sedis</taxon>
        <taxon>Mucoromycota</taxon>
        <taxon>Glomeromycotina</taxon>
        <taxon>Glomeromycetes</taxon>
        <taxon>Diversisporales</taxon>
        <taxon>Gigasporaceae</taxon>
        <taxon>Cetraspora</taxon>
    </lineage>
</organism>
<evidence type="ECO:0000313" key="1">
    <source>
        <dbReference type="EMBL" id="CAG8484849.1"/>
    </source>
</evidence>
<reference evidence="1" key="1">
    <citation type="submission" date="2021-06" db="EMBL/GenBank/DDBJ databases">
        <authorList>
            <person name="Kallberg Y."/>
            <person name="Tangrot J."/>
            <person name="Rosling A."/>
        </authorList>
    </citation>
    <scope>NUCLEOTIDE SEQUENCE</scope>
    <source>
        <strain evidence="1">28 12/20/2015</strain>
    </source>
</reference>